<evidence type="ECO:0000313" key="3">
    <source>
        <dbReference type="Proteomes" id="UP001223072"/>
    </source>
</evidence>
<evidence type="ECO:0000313" key="2">
    <source>
        <dbReference type="EMBL" id="MDQ0932254.1"/>
    </source>
</evidence>
<accession>A0ABU0RJT0</accession>
<proteinExistence type="predicted"/>
<sequence>MNRPLLFLDVDGPLNPYAAKPEKRPDGYTTLRVPLRSGSSDEP</sequence>
<evidence type="ECO:0000256" key="1">
    <source>
        <dbReference type="SAM" id="MobiDB-lite"/>
    </source>
</evidence>
<gene>
    <name evidence="2" type="ORF">QFZ49_002184</name>
</gene>
<reference evidence="2 3" key="1">
    <citation type="submission" date="2023-07" db="EMBL/GenBank/DDBJ databases">
        <title>Comparative genomics of wheat-associated soil bacteria to identify genetic determinants of phenazine resistance.</title>
        <authorList>
            <person name="Mouncey N."/>
        </authorList>
    </citation>
    <scope>NUCLEOTIDE SEQUENCE [LARGE SCALE GENOMIC DNA]</scope>
    <source>
        <strain evidence="2 3">W2I16</strain>
    </source>
</reference>
<dbReference type="Proteomes" id="UP001223072">
    <property type="component" value="Unassembled WGS sequence"/>
</dbReference>
<protein>
    <submittedName>
        <fullName evidence="2">Uncharacterized protein</fullName>
    </submittedName>
</protein>
<organism evidence="2 3">
    <name type="scientific">Streptomyces turgidiscabies</name>
    <dbReference type="NCBI Taxonomy" id="85558"/>
    <lineage>
        <taxon>Bacteria</taxon>
        <taxon>Bacillati</taxon>
        <taxon>Actinomycetota</taxon>
        <taxon>Actinomycetes</taxon>
        <taxon>Kitasatosporales</taxon>
        <taxon>Streptomycetaceae</taxon>
        <taxon>Streptomyces</taxon>
    </lineage>
</organism>
<comment type="caution">
    <text evidence="2">The sequence shown here is derived from an EMBL/GenBank/DDBJ whole genome shotgun (WGS) entry which is preliminary data.</text>
</comment>
<feature type="region of interest" description="Disordered" evidence="1">
    <location>
        <begin position="13"/>
        <end position="43"/>
    </location>
</feature>
<keyword evidence="3" id="KW-1185">Reference proteome</keyword>
<name>A0ABU0RJT0_9ACTN</name>
<dbReference type="EMBL" id="JAUSZS010000003">
    <property type="protein sequence ID" value="MDQ0932254.1"/>
    <property type="molecule type" value="Genomic_DNA"/>
</dbReference>